<dbReference type="HOGENOM" id="CLU_019796_1_2_0"/>
<dbReference type="InterPro" id="IPR029752">
    <property type="entry name" value="D-isomer_DH_CS1"/>
</dbReference>
<dbReference type="RefSeq" id="WP_012862382.1">
    <property type="nucleotide sequence ID" value="NC_013517.1"/>
</dbReference>
<dbReference type="PANTHER" id="PTHR42789">
    <property type="entry name" value="D-ISOMER SPECIFIC 2-HYDROXYACID DEHYDROGENASE FAMILY PROTEIN (AFU_ORTHOLOGUE AFUA_6G10090)"/>
    <property type="match status" value="1"/>
</dbReference>
<proteinExistence type="inferred from homology"/>
<dbReference type="SUPFAM" id="SSF51735">
    <property type="entry name" value="NAD(P)-binding Rossmann-fold domains"/>
    <property type="match status" value="1"/>
</dbReference>
<evidence type="ECO:0000313" key="8">
    <source>
        <dbReference type="EMBL" id="ACZ09800.1"/>
    </source>
</evidence>
<dbReference type="Pfam" id="PF00389">
    <property type="entry name" value="2-Hacid_dh"/>
    <property type="match status" value="1"/>
</dbReference>
<reference evidence="9" key="1">
    <citation type="submission" date="2009-09" db="EMBL/GenBank/DDBJ databases">
        <title>The complete chromosome of Sebaldella termitidis ATCC 33386.</title>
        <authorList>
            <consortium name="US DOE Joint Genome Institute (JGI-PGF)"/>
            <person name="Lucas S."/>
            <person name="Copeland A."/>
            <person name="Lapidus A."/>
            <person name="Glavina del Rio T."/>
            <person name="Dalin E."/>
            <person name="Tice H."/>
            <person name="Bruce D."/>
            <person name="Goodwin L."/>
            <person name="Pitluck S."/>
            <person name="Kyrpides N."/>
            <person name="Mavromatis K."/>
            <person name="Ivanova N."/>
            <person name="Mikhailova N."/>
            <person name="Sims D."/>
            <person name="Meincke L."/>
            <person name="Brettin T."/>
            <person name="Detter J.C."/>
            <person name="Han C."/>
            <person name="Larimer F."/>
            <person name="Land M."/>
            <person name="Hauser L."/>
            <person name="Markowitz V."/>
            <person name="Cheng J.F."/>
            <person name="Hugenholtz P."/>
            <person name="Woyke T."/>
            <person name="Wu D."/>
            <person name="Eisen J.A."/>
        </authorList>
    </citation>
    <scope>NUCLEOTIDE SEQUENCE [LARGE SCALE GENOMIC DNA]</scope>
    <source>
        <strain evidence="9">ATCC 33386 / NCTC 11300</strain>
    </source>
</reference>
<keyword evidence="9" id="KW-1185">Reference proteome</keyword>
<evidence type="ECO:0000256" key="2">
    <source>
        <dbReference type="ARBA" id="ARBA00022605"/>
    </source>
</evidence>
<dbReference type="InterPro" id="IPR050857">
    <property type="entry name" value="D-2-hydroxyacid_DH"/>
</dbReference>
<dbReference type="GO" id="GO:0047964">
    <property type="term" value="F:glyoxylate reductase (NADH) activity"/>
    <property type="evidence" value="ECO:0007669"/>
    <property type="project" value="UniProtKB-EC"/>
</dbReference>
<organism evidence="8 9">
    <name type="scientific">Sebaldella termitidis (strain ATCC 33386 / NCTC 11300)</name>
    <dbReference type="NCBI Taxonomy" id="526218"/>
    <lineage>
        <taxon>Bacteria</taxon>
        <taxon>Fusobacteriati</taxon>
        <taxon>Fusobacteriota</taxon>
        <taxon>Fusobacteriia</taxon>
        <taxon>Fusobacteriales</taxon>
        <taxon>Leptotrichiaceae</taxon>
        <taxon>Sebaldella</taxon>
    </lineage>
</organism>
<dbReference type="PROSITE" id="PS00065">
    <property type="entry name" value="D_2_HYDROXYACID_DH_1"/>
    <property type="match status" value="1"/>
</dbReference>
<dbReference type="Gene3D" id="3.40.50.720">
    <property type="entry name" value="NAD(P)-binding Rossmann-like Domain"/>
    <property type="match status" value="2"/>
</dbReference>
<dbReference type="FunFam" id="3.40.50.720:FF:000203">
    <property type="entry name" value="D-3-phosphoglycerate dehydrogenase (SerA)"/>
    <property type="match status" value="1"/>
</dbReference>
<keyword evidence="3 5" id="KW-0560">Oxidoreductase</keyword>
<feature type="domain" description="D-isomer specific 2-hydroxyacid dehydrogenase NAD-binding" evidence="7">
    <location>
        <begin position="107"/>
        <end position="285"/>
    </location>
</feature>
<evidence type="ECO:0000313" key="9">
    <source>
        <dbReference type="Proteomes" id="UP000000845"/>
    </source>
</evidence>
<evidence type="ECO:0000259" key="6">
    <source>
        <dbReference type="Pfam" id="PF00389"/>
    </source>
</evidence>
<dbReference type="PROSITE" id="PS00671">
    <property type="entry name" value="D_2_HYDROXYACID_DH_3"/>
    <property type="match status" value="1"/>
</dbReference>
<keyword evidence="4" id="KW-0520">NAD</keyword>
<evidence type="ECO:0000259" key="7">
    <source>
        <dbReference type="Pfam" id="PF02826"/>
    </source>
</evidence>
<dbReference type="InterPro" id="IPR006140">
    <property type="entry name" value="D-isomer_DH_NAD-bd"/>
</dbReference>
<dbReference type="eggNOG" id="COG1052">
    <property type="taxonomic scope" value="Bacteria"/>
</dbReference>
<reference evidence="8 9" key="2">
    <citation type="journal article" date="2010" name="Stand. Genomic Sci.">
        <title>Complete genome sequence of Sebaldella termitidis type strain (NCTC 11300).</title>
        <authorList>
            <person name="Harmon-Smith M."/>
            <person name="Celia L."/>
            <person name="Chertkov O."/>
            <person name="Lapidus A."/>
            <person name="Copeland A."/>
            <person name="Glavina Del Rio T."/>
            <person name="Nolan M."/>
            <person name="Lucas S."/>
            <person name="Tice H."/>
            <person name="Cheng J.F."/>
            <person name="Han C."/>
            <person name="Detter J.C."/>
            <person name="Bruce D."/>
            <person name="Goodwin L."/>
            <person name="Pitluck S."/>
            <person name="Pati A."/>
            <person name="Liolios K."/>
            <person name="Ivanova N."/>
            <person name="Mavromatis K."/>
            <person name="Mikhailova N."/>
            <person name="Chen A."/>
            <person name="Palaniappan K."/>
            <person name="Land M."/>
            <person name="Hauser L."/>
            <person name="Chang Y.J."/>
            <person name="Jeffries C.D."/>
            <person name="Brettin T."/>
            <person name="Goker M."/>
            <person name="Beck B."/>
            <person name="Bristow J."/>
            <person name="Eisen J.A."/>
            <person name="Markowitz V."/>
            <person name="Hugenholtz P."/>
            <person name="Kyrpides N.C."/>
            <person name="Klenk H.P."/>
            <person name="Chen F."/>
        </authorList>
    </citation>
    <scope>NUCLEOTIDE SEQUENCE [LARGE SCALE GENOMIC DNA]</scope>
    <source>
        <strain evidence="9">ATCC 33386 / NCTC 11300</strain>
    </source>
</reference>
<dbReference type="InterPro" id="IPR006139">
    <property type="entry name" value="D-isomer_2_OHA_DH_cat_dom"/>
</dbReference>
<dbReference type="AlphaFoldDB" id="D1ANJ6"/>
<comment type="similarity">
    <text evidence="1 5">Belongs to the D-isomer specific 2-hydroxyacid dehydrogenase family.</text>
</comment>
<accession>D1ANJ6</accession>
<dbReference type="EC" id="1.1.1.26" evidence="8"/>
<dbReference type="Proteomes" id="UP000000845">
    <property type="component" value="Chromosome"/>
</dbReference>
<dbReference type="InterPro" id="IPR029753">
    <property type="entry name" value="D-isomer_DH_CS"/>
</dbReference>
<dbReference type="GO" id="GO:0051287">
    <property type="term" value="F:NAD binding"/>
    <property type="evidence" value="ECO:0007669"/>
    <property type="project" value="InterPro"/>
</dbReference>
<name>D1ANJ6_SEBTE</name>
<dbReference type="SUPFAM" id="SSF52283">
    <property type="entry name" value="Formate/glycerate dehydrogenase catalytic domain-like"/>
    <property type="match status" value="1"/>
</dbReference>
<dbReference type="CDD" id="cd12178">
    <property type="entry name" value="2-Hacid_dh_13"/>
    <property type="match status" value="1"/>
</dbReference>
<keyword evidence="2" id="KW-0028">Amino-acid biosynthesis</keyword>
<protein>
    <submittedName>
        <fullName evidence="8">Glyoxylate reductase</fullName>
        <ecNumber evidence="8">1.1.1.26</ecNumber>
    </submittedName>
</protein>
<gene>
    <name evidence="8" type="ordered locus">Sterm_2957</name>
</gene>
<dbReference type="PANTHER" id="PTHR42789:SF1">
    <property type="entry name" value="D-ISOMER SPECIFIC 2-HYDROXYACID DEHYDROGENASE FAMILY PROTEIN (AFU_ORTHOLOGUE AFUA_6G10090)"/>
    <property type="match status" value="1"/>
</dbReference>
<dbReference type="GO" id="GO:0008652">
    <property type="term" value="P:amino acid biosynthetic process"/>
    <property type="evidence" value="ECO:0007669"/>
    <property type="project" value="UniProtKB-KW"/>
</dbReference>
<dbReference type="KEGG" id="str:Sterm_2957"/>
<dbReference type="STRING" id="526218.Sterm_2957"/>
<sequence length="320" mass="35445">MEKIFIAGEIPAVGYEALKEYELDVYKGEKLIGEEELLIRSRDADAILSLLSTPVNKKIIDGAEKIKIVANFGAGFDNVDYEYAAQKGIPVTNTPFVSTEATAELTMGLLLAVSRRIAEGDELCRTAGFNGWAPLFFLGREVHGKTLGIIGFGNIGRSVAEKAKGFGLNILYYDVKKQDENTEKKLGAKYSDFETLLKKSDFITINSAYTPTLKHMIDEREFGLMKKTAYLINCARGPIVNEKSLVKALREKEIEGAALDVYEFEPNISDELKNMKNVVLTPHIGNATIETRDQMALCAAKNIIQVLKGESPYSPINKYK</sequence>
<evidence type="ECO:0000256" key="4">
    <source>
        <dbReference type="ARBA" id="ARBA00023027"/>
    </source>
</evidence>
<dbReference type="Pfam" id="PF02826">
    <property type="entry name" value="2-Hacid_dh_C"/>
    <property type="match status" value="1"/>
</dbReference>
<evidence type="ECO:0000256" key="3">
    <source>
        <dbReference type="ARBA" id="ARBA00023002"/>
    </source>
</evidence>
<evidence type="ECO:0000256" key="5">
    <source>
        <dbReference type="RuleBase" id="RU003719"/>
    </source>
</evidence>
<dbReference type="EMBL" id="CP001739">
    <property type="protein sequence ID" value="ACZ09800.1"/>
    <property type="molecule type" value="Genomic_DNA"/>
</dbReference>
<feature type="domain" description="D-isomer specific 2-hydroxyacid dehydrogenase catalytic" evidence="6">
    <location>
        <begin position="5"/>
        <end position="317"/>
    </location>
</feature>
<evidence type="ECO:0000256" key="1">
    <source>
        <dbReference type="ARBA" id="ARBA00005854"/>
    </source>
</evidence>
<dbReference type="InterPro" id="IPR036291">
    <property type="entry name" value="NAD(P)-bd_dom_sf"/>
</dbReference>